<evidence type="ECO:0000313" key="4">
    <source>
        <dbReference type="Proteomes" id="UP000010467"/>
    </source>
</evidence>
<dbReference type="SUPFAM" id="SSF55073">
    <property type="entry name" value="Nucleotide cyclase"/>
    <property type="match status" value="1"/>
</dbReference>
<dbReference type="InterPro" id="IPR003018">
    <property type="entry name" value="GAF"/>
</dbReference>
<dbReference type="InterPro" id="IPR043128">
    <property type="entry name" value="Rev_trsase/Diguanyl_cyclase"/>
</dbReference>
<dbReference type="InterPro" id="IPR029016">
    <property type="entry name" value="GAF-like_dom_sf"/>
</dbReference>
<dbReference type="SUPFAM" id="SSF55781">
    <property type="entry name" value="GAF domain-like"/>
    <property type="match status" value="2"/>
</dbReference>
<dbReference type="Pfam" id="PF01590">
    <property type="entry name" value="GAF"/>
    <property type="match status" value="1"/>
</dbReference>
<dbReference type="NCBIfam" id="TIGR00254">
    <property type="entry name" value="GGDEF"/>
    <property type="match status" value="1"/>
</dbReference>
<dbReference type="InterPro" id="IPR000160">
    <property type="entry name" value="GGDEF_dom"/>
</dbReference>
<dbReference type="eggNOG" id="COG2199">
    <property type="taxonomic scope" value="Bacteria"/>
</dbReference>
<accession>L0A408</accession>
<dbReference type="PANTHER" id="PTHR43102">
    <property type="entry name" value="SLR1143 PROTEIN"/>
    <property type="match status" value="1"/>
</dbReference>
<protein>
    <submittedName>
        <fullName evidence="3">Diguanylate cyclase (GGDEF) domain-containing protein</fullName>
    </submittedName>
</protein>
<dbReference type="STRING" id="937777.Deipe_2689"/>
<dbReference type="CDD" id="cd01949">
    <property type="entry name" value="GGDEF"/>
    <property type="match status" value="1"/>
</dbReference>
<dbReference type="SMART" id="SM00267">
    <property type="entry name" value="GGDEF"/>
    <property type="match status" value="1"/>
</dbReference>
<dbReference type="KEGG" id="dpd:Deipe_2689"/>
<sequence length="514" mass="56634">MPPSLPHDEYQRIQALARYQVLDTLPEEAFDRITRLAARVLDVPVAIVNFIDGHRQWGKACYGLGSSEVPREDSFCAWAILSDEVMVVPDARNDGRFADNPMVTGRPHVHLYAGAPLITPDGYPLGTLCVTDDHPRPFGERERSILQDLAAMVIDELELRLKRLELEREAQASALLIQSLRKNTSYAETLLAVSTLLELDLEPREMTQRVVELVSHVTEATWGGLVLVTENQAQVVTAWSRSALSENFGRIVSQGVPRGQGLIWQALERGEALYIERYAEQTGALPALIEVGVQSAAFVPLGEVGGATFVFCGVRLTGAQGWSTQDRALIEAAARSVSVTLQRSRHLSELQTAALTDSFTGLGNRRAFEMHVETALQGYPAISLAVLDIDDMRGLNAREGHARGDLLLRSFSNVLVTAVDHADRVYRLGGDEFAIVVRPPPSPGVQDMEQDIVQRLERISEIMGRTGFEGFSVSVGVASAPAEGRSLSALLRVADERMYRQKRERYVRRGESGE</sequence>
<gene>
    <name evidence="3" type="ordered locus">Deipe_2689</name>
</gene>
<dbReference type="eggNOG" id="COG2203">
    <property type="taxonomic scope" value="Bacteria"/>
</dbReference>
<proteinExistence type="predicted"/>
<dbReference type="AlphaFoldDB" id="L0A408"/>
<feature type="coiled-coil region" evidence="1">
    <location>
        <begin position="147"/>
        <end position="174"/>
    </location>
</feature>
<dbReference type="PANTHER" id="PTHR43102:SF2">
    <property type="entry name" value="GAF DOMAIN-CONTAINING PROTEIN"/>
    <property type="match status" value="1"/>
</dbReference>
<evidence type="ECO:0000259" key="2">
    <source>
        <dbReference type="PROSITE" id="PS50887"/>
    </source>
</evidence>
<dbReference type="Gene3D" id="3.30.450.40">
    <property type="match status" value="2"/>
</dbReference>
<name>L0A408_DEIPD</name>
<dbReference type="PATRIC" id="fig|937777.3.peg.2700"/>
<reference evidence="4" key="1">
    <citation type="submission" date="2012-03" db="EMBL/GenBank/DDBJ databases">
        <title>Complete sequence of chromosome of Deinococcus peraridilitoris DSM 19664.</title>
        <authorList>
            <person name="Lucas S."/>
            <person name="Copeland A."/>
            <person name="Lapidus A."/>
            <person name="Glavina del Rio T."/>
            <person name="Dalin E."/>
            <person name="Tice H."/>
            <person name="Bruce D."/>
            <person name="Goodwin L."/>
            <person name="Pitluck S."/>
            <person name="Peters L."/>
            <person name="Mikhailova N."/>
            <person name="Lu M."/>
            <person name="Kyrpides N."/>
            <person name="Mavromatis K."/>
            <person name="Ivanova N."/>
            <person name="Brettin T."/>
            <person name="Detter J.C."/>
            <person name="Han C."/>
            <person name="Larimer F."/>
            <person name="Land M."/>
            <person name="Hauser L."/>
            <person name="Markowitz V."/>
            <person name="Cheng J.-F."/>
            <person name="Hugenholtz P."/>
            <person name="Woyke T."/>
            <person name="Wu D."/>
            <person name="Pukall R."/>
            <person name="Steenblock K."/>
            <person name="Brambilla E."/>
            <person name="Klenk H.-P."/>
            <person name="Eisen J.A."/>
        </authorList>
    </citation>
    <scope>NUCLEOTIDE SEQUENCE [LARGE SCALE GENOMIC DNA]</scope>
    <source>
        <strain evidence="4">DSM 19664 / LMG 22246 / CIP 109416 / KR-200</strain>
    </source>
</reference>
<dbReference type="Pfam" id="PF13185">
    <property type="entry name" value="GAF_2"/>
    <property type="match status" value="1"/>
</dbReference>
<dbReference type="PROSITE" id="PS50887">
    <property type="entry name" value="GGDEF"/>
    <property type="match status" value="1"/>
</dbReference>
<organism evidence="3 4">
    <name type="scientific">Deinococcus peraridilitoris (strain DSM 19664 / LMG 22246 / CIP 109416 / KR-200)</name>
    <dbReference type="NCBI Taxonomy" id="937777"/>
    <lineage>
        <taxon>Bacteria</taxon>
        <taxon>Thermotogati</taxon>
        <taxon>Deinococcota</taxon>
        <taxon>Deinococci</taxon>
        <taxon>Deinococcales</taxon>
        <taxon>Deinococcaceae</taxon>
        <taxon>Deinococcus</taxon>
    </lineage>
</organism>
<dbReference type="Pfam" id="PF00990">
    <property type="entry name" value="GGDEF"/>
    <property type="match status" value="1"/>
</dbReference>
<keyword evidence="1" id="KW-0175">Coiled coil</keyword>
<dbReference type="EMBL" id="CP003382">
    <property type="protein sequence ID" value="AFZ68154.1"/>
    <property type="molecule type" value="Genomic_DNA"/>
</dbReference>
<evidence type="ECO:0000256" key="1">
    <source>
        <dbReference type="SAM" id="Coils"/>
    </source>
</evidence>
<dbReference type="HOGENOM" id="CLU_000445_11_32_0"/>
<dbReference type="Gene3D" id="3.30.70.270">
    <property type="match status" value="1"/>
</dbReference>
<dbReference type="RefSeq" id="WP_015236456.1">
    <property type="nucleotide sequence ID" value="NC_019793.1"/>
</dbReference>
<feature type="domain" description="GGDEF" evidence="2">
    <location>
        <begin position="380"/>
        <end position="514"/>
    </location>
</feature>
<dbReference type="Proteomes" id="UP000010467">
    <property type="component" value="Chromosome"/>
</dbReference>
<dbReference type="SMART" id="SM00065">
    <property type="entry name" value="GAF"/>
    <property type="match status" value="2"/>
</dbReference>
<dbReference type="InterPro" id="IPR029787">
    <property type="entry name" value="Nucleotide_cyclase"/>
</dbReference>
<keyword evidence="4" id="KW-1185">Reference proteome</keyword>
<evidence type="ECO:0000313" key="3">
    <source>
        <dbReference type="EMBL" id="AFZ68154.1"/>
    </source>
</evidence>